<evidence type="ECO:0000256" key="1">
    <source>
        <dbReference type="SAM" id="Phobius"/>
    </source>
</evidence>
<evidence type="ECO:0000313" key="3">
    <source>
        <dbReference type="Proteomes" id="UP000248889"/>
    </source>
</evidence>
<dbReference type="EMBL" id="QKYN01000073">
    <property type="protein sequence ID" value="RAG84042.1"/>
    <property type="molecule type" value="Genomic_DNA"/>
</dbReference>
<feature type="transmembrane region" description="Helical" evidence="1">
    <location>
        <begin position="34"/>
        <end position="59"/>
    </location>
</feature>
<keyword evidence="1" id="KW-1133">Transmembrane helix</keyword>
<evidence type="ECO:0000313" key="2">
    <source>
        <dbReference type="EMBL" id="RAG84042.1"/>
    </source>
</evidence>
<dbReference type="AlphaFoldDB" id="A0A2X0IG81"/>
<protein>
    <submittedName>
        <fullName evidence="2">Uncharacterized protein</fullName>
    </submittedName>
</protein>
<proteinExistence type="predicted"/>
<comment type="caution">
    <text evidence="2">The sequence shown here is derived from an EMBL/GenBank/DDBJ whole genome shotgun (WGS) entry which is preliminary data.</text>
</comment>
<gene>
    <name evidence="2" type="ORF">DN069_19275</name>
</gene>
<accession>A0A2X0IG81</accession>
<reference evidence="2 3" key="1">
    <citation type="submission" date="2018-06" db="EMBL/GenBank/DDBJ databases">
        <title>Streptacidiphilus pinicola sp. nov., isolated from pine grove soil.</title>
        <authorList>
            <person name="Roh S.G."/>
            <person name="Park S."/>
            <person name="Kim M.-K."/>
            <person name="Yun B.-R."/>
            <person name="Park J."/>
            <person name="Kim M.J."/>
            <person name="Kim Y.S."/>
            <person name="Kim S.B."/>
        </authorList>
    </citation>
    <scope>NUCLEOTIDE SEQUENCE [LARGE SCALE GENOMIC DNA]</scope>
    <source>
        <strain evidence="2 3">MMS16-CNU450</strain>
    </source>
</reference>
<dbReference type="Proteomes" id="UP000248889">
    <property type="component" value="Unassembled WGS sequence"/>
</dbReference>
<keyword evidence="3" id="KW-1185">Reference proteome</keyword>
<keyword evidence="1" id="KW-0472">Membrane</keyword>
<organism evidence="2 3">
    <name type="scientific">Streptacidiphilus pinicola</name>
    <dbReference type="NCBI Taxonomy" id="2219663"/>
    <lineage>
        <taxon>Bacteria</taxon>
        <taxon>Bacillati</taxon>
        <taxon>Actinomycetota</taxon>
        <taxon>Actinomycetes</taxon>
        <taxon>Kitasatosporales</taxon>
        <taxon>Streptomycetaceae</taxon>
        <taxon>Streptacidiphilus</taxon>
    </lineage>
</organism>
<sequence length="95" mass="10120">MKRQHVARMKALALQEVADSKRAALEEVQAKRDFVLRMTGLCVGSVLGVGMLVAAMIAVMHREPWLASAWGSTGMLGIIAPFVPRLRGSSAAASS</sequence>
<keyword evidence="1" id="KW-0812">Transmembrane</keyword>
<name>A0A2X0IG81_9ACTN</name>
<feature type="transmembrane region" description="Helical" evidence="1">
    <location>
        <begin position="65"/>
        <end position="83"/>
    </location>
</feature>